<dbReference type="EMBL" id="JABDTM020028595">
    <property type="protein sequence ID" value="KAH0808689.1"/>
    <property type="molecule type" value="Genomic_DNA"/>
</dbReference>
<dbReference type="SUPFAM" id="SSF46689">
    <property type="entry name" value="Homeodomain-like"/>
    <property type="match status" value="1"/>
</dbReference>
<dbReference type="Gene3D" id="1.10.10.60">
    <property type="entry name" value="Homeodomain-like"/>
    <property type="match status" value="1"/>
</dbReference>
<evidence type="ECO:0000313" key="15">
    <source>
        <dbReference type="Proteomes" id="UP000719412"/>
    </source>
</evidence>
<dbReference type="PANTHER" id="PTHR12872">
    <property type="entry name" value="ALPHA-N-ACETYLGLUCOSAMINIDASE"/>
    <property type="match status" value="1"/>
</dbReference>
<dbReference type="Pfam" id="PF12972">
    <property type="entry name" value="NAGLU_C"/>
    <property type="match status" value="1"/>
</dbReference>
<dbReference type="GO" id="GO:0003677">
    <property type="term" value="F:DNA binding"/>
    <property type="evidence" value="ECO:0007669"/>
    <property type="project" value="UniProtKB-KW"/>
</dbReference>
<dbReference type="Gene3D" id="1.10.10.10">
    <property type="entry name" value="Winged helix-like DNA-binding domain superfamily/Winged helix DNA-binding domain"/>
    <property type="match status" value="1"/>
</dbReference>
<accession>A0A8J6L232</accession>
<reference evidence="14" key="1">
    <citation type="journal article" date="2020" name="J Insects Food Feed">
        <title>The yellow mealworm (Tenebrio molitor) genome: a resource for the emerging insects as food and feed industry.</title>
        <authorList>
            <person name="Eriksson T."/>
            <person name="Andere A."/>
            <person name="Kelstrup H."/>
            <person name="Emery V."/>
            <person name="Picard C."/>
        </authorList>
    </citation>
    <scope>NUCLEOTIDE SEQUENCE</scope>
    <source>
        <strain evidence="14">Stoneville</strain>
        <tissue evidence="14">Whole head</tissue>
    </source>
</reference>
<dbReference type="GO" id="GO:0048731">
    <property type="term" value="P:system development"/>
    <property type="evidence" value="ECO:0007669"/>
    <property type="project" value="UniProtKB-ARBA"/>
</dbReference>
<evidence type="ECO:0000256" key="7">
    <source>
        <dbReference type="ARBA" id="ARBA00023295"/>
    </source>
</evidence>
<dbReference type="Proteomes" id="UP000719412">
    <property type="component" value="Unassembled WGS sequence"/>
</dbReference>
<evidence type="ECO:0000313" key="14">
    <source>
        <dbReference type="EMBL" id="KAH0808689.1"/>
    </source>
</evidence>
<dbReference type="InterPro" id="IPR009057">
    <property type="entry name" value="Homeodomain-like_sf"/>
</dbReference>
<keyword evidence="5" id="KW-0238">DNA-binding</keyword>
<dbReference type="Pfam" id="PF12971">
    <property type="entry name" value="NAGLU_N"/>
    <property type="match status" value="1"/>
</dbReference>
<evidence type="ECO:0000256" key="6">
    <source>
        <dbReference type="ARBA" id="ARBA00023180"/>
    </source>
</evidence>
<evidence type="ECO:0000256" key="11">
    <source>
        <dbReference type="ARBA" id="ARBA00072202"/>
    </source>
</evidence>
<evidence type="ECO:0000256" key="12">
    <source>
        <dbReference type="SAM" id="MobiDB-lite"/>
    </source>
</evidence>
<evidence type="ECO:0000256" key="8">
    <source>
        <dbReference type="ARBA" id="ARBA00052030"/>
    </source>
</evidence>
<comment type="subcellular location">
    <subcellularLocation>
        <location evidence="1">Nucleus</location>
    </subcellularLocation>
</comment>
<dbReference type="PANTHER" id="PTHR12872:SF1">
    <property type="entry name" value="ALPHA-N-ACETYLGLUCOSAMINIDASE"/>
    <property type="match status" value="1"/>
</dbReference>
<comment type="caution">
    <text evidence="14">The sequence shown here is derived from an EMBL/GenBank/DDBJ whole genome shotgun (WGS) entry which is preliminary data.</text>
</comment>
<keyword evidence="4" id="KW-0378">Hydrolase</keyword>
<dbReference type="InterPro" id="IPR006600">
    <property type="entry name" value="HTH_CenpB_DNA-bd_dom"/>
</dbReference>
<dbReference type="InterPro" id="IPR024240">
    <property type="entry name" value="NAGLU_N"/>
</dbReference>
<evidence type="ECO:0000256" key="2">
    <source>
        <dbReference type="ARBA" id="ARBA00010881"/>
    </source>
</evidence>
<dbReference type="Gene3D" id="3.20.20.80">
    <property type="entry name" value="Glycosidases"/>
    <property type="match status" value="1"/>
</dbReference>
<keyword evidence="3" id="KW-0732">Signal</keyword>
<dbReference type="SMART" id="SM00674">
    <property type="entry name" value="CENPB"/>
    <property type="match status" value="1"/>
</dbReference>
<dbReference type="Gene3D" id="1.20.120.670">
    <property type="entry name" value="N-acetyl-b-d-glucoasminidase"/>
    <property type="match status" value="1"/>
</dbReference>
<dbReference type="InterPro" id="IPR029018">
    <property type="entry name" value="Hex-like_dom2"/>
</dbReference>
<evidence type="ECO:0000256" key="3">
    <source>
        <dbReference type="ARBA" id="ARBA00022729"/>
    </source>
</evidence>
<dbReference type="PROSITE" id="PS51253">
    <property type="entry name" value="HTH_CENPB"/>
    <property type="match status" value="1"/>
</dbReference>
<dbReference type="InterPro" id="IPR024733">
    <property type="entry name" value="NAGLU_tim-barrel"/>
</dbReference>
<evidence type="ECO:0000256" key="1">
    <source>
        <dbReference type="ARBA" id="ARBA00004123"/>
    </source>
</evidence>
<dbReference type="InterPro" id="IPR007781">
    <property type="entry name" value="NAGLU"/>
</dbReference>
<dbReference type="Pfam" id="PF05089">
    <property type="entry name" value="NAGLU"/>
    <property type="match status" value="1"/>
</dbReference>
<dbReference type="Pfam" id="PF03184">
    <property type="entry name" value="DDE_1"/>
    <property type="match status" value="1"/>
</dbReference>
<organism evidence="14 15">
    <name type="scientific">Tenebrio molitor</name>
    <name type="common">Yellow mealworm beetle</name>
    <dbReference type="NCBI Taxonomy" id="7067"/>
    <lineage>
        <taxon>Eukaryota</taxon>
        <taxon>Metazoa</taxon>
        <taxon>Ecdysozoa</taxon>
        <taxon>Arthropoda</taxon>
        <taxon>Hexapoda</taxon>
        <taxon>Insecta</taxon>
        <taxon>Pterygota</taxon>
        <taxon>Neoptera</taxon>
        <taxon>Endopterygota</taxon>
        <taxon>Coleoptera</taxon>
        <taxon>Polyphaga</taxon>
        <taxon>Cucujiformia</taxon>
        <taxon>Tenebrionidae</taxon>
        <taxon>Tenebrio</taxon>
    </lineage>
</organism>
<dbReference type="GO" id="GO:0004561">
    <property type="term" value="F:alpha-N-acetylglucosaminidase activity"/>
    <property type="evidence" value="ECO:0007669"/>
    <property type="project" value="UniProtKB-EC"/>
</dbReference>
<keyword evidence="7" id="KW-0326">Glycosidase</keyword>
<name>A0A8J6L232_TENMO</name>
<evidence type="ECO:0000256" key="10">
    <source>
        <dbReference type="ARBA" id="ARBA00066522"/>
    </source>
</evidence>
<dbReference type="EC" id="3.2.1.50" evidence="10"/>
<comment type="catalytic activity">
    <reaction evidence="8">
        <text>Hydrolysis of terminal non-reducing N-acetyl-D-glucosamine residues in N-acetyl-alpha-D-glucosaminides.</text>
        <dbReference type="EC" id="3.2.1.50"/>
    </reaction>
</comment>
<keyword evidence="6" id="KW-0325">Glycoprotein</keyword>
<evidence type="ECO:0000259" key="13">
    <source>
        <dbReference type="PROSITE" id="PS51253"/>
    </source>
</evidence>
<keyword evidence="15" id="KW-1185">Reference proteome</keyword>
<proteinExistence type="inferred from homology"/>
<sequence>MSLDNKVRVLNLLRSGNTVAAVGRLFKVNESTIRSIRQKEDHIRRTWSKFASANGKVAPVVRLRSGSDEAMEKMEKRLNLWVVETIARNESTINTAAIRRKAKQIYEHVTQYQENVKTFSASTTWLNRFKTRYGLKNLNLHSQTDPADAFVKLLSKIIKKKNYMPAQVFNANETSFFYKQINKRTGVAKESGFKDRATMLFCANAEGDFKCKPLMVYKSQNPRALKGKNLNHLPVVWKWNLKAWMSGEIFWDWFNNHFIPEVEKYLERKRSPFKVLLILDSARVHVRQDLENAHPNVEVLFIPPTTSQVKSLQPLGQGVIKAFKSYYIHEVYRNACQHLDANPRSTMIDFWKLFTILDVIDYVKVAWERVSQATINNCWEKVWPQCVINFQGFRGVDAQIKKSVATIMGLAQRIGEDGFDTIQEKDIDEILMRRAVEPSNEELVVAAMNDNTDSDSDYDEAAPKIRPLSVEVLKKWAPIFEQATKEFLEADPSMERSVKFKDQLEDAFRPYAELLKEIRWKSRQKMLTLTELFKRERSPPSHPSSSRNQINTKEEEIDISDCEVKKYVHTYKQPSLKATAAKLDFAASLVFSTLNHIKPKSTPETQATTVQDLISRTLPAAASLFDVKVDPDLGNNDLNDVFRLEKLESGIIQITGTTGVAAAAGFNHYLKYFCNSHISWEASQLNLPEELPDVDVTVPFNDRFRYYQNVCTTSYSFVWWGWNQWEKHIDWIALNGFNLVLAFNGQEAIWDRVYQKFNLTREDIDEHFTGPAFLAWLRMGNMRGWGGPLSSAWHDRSIVLQKQILERMRNFGMIPVLPAFAGHLPRAFRSLYPDAKMDMMGAWNGFSDEHCCPYFLDPTENLFNEIGTAFVAEQISEFGTDHVYSCDSFNENRPTSGDLTYLGNVGKSIYKAMTDADSEAIWLMQNWMFVNEFDFWTLERAKSILTSVPIGKMIVLDLQSERSPQYQNLEQYFGQPFIWCMLHNFGGTLGMFGSSTMVNYGPRTARQAENSTMIGTGLTPEGINQNYVIYELMTESAWRTTPVNLTEWIESYATRRYGSSDDNAKNAWRILQRTIYDFSESYRIMGQFVIAKSPNFQLSIQNWYPMEDLLDAWTSLLAASDNLQNNPGYLHDLVDVTRQVLQVYGDEFYTGIVDSYTVADLERILATNEAFLLGRWIQSAKDAAADSNEEMQFEQNAKNQITLWGPRGEILDYATKQWSGVVSNFFYPRWKMFLDYANNTLLNGETFDQSYINNQMFTELEQPFTVDQTEFPTEPTGDTIQIARDIHDKWSPIFKSSRKNY</sequence>
<dbReference type="GO" id="GO:0005634">
    <property type="term" value="C:nucleus"/>
    <property type="evidence" value="ECO:0007669"/>
    <property type="project" value="UniProtKB-SubCell"/>
</dbReference>
<dbReference type="FunFam" id="3.20.20.80:FF:000107">
    <property type="entry name" value="Alpha-N-acetylglucosaminidase family"/>
    <property type="match status" value="1"/>
</dbReference>
<feature type="domain" description="HTH CENPB-type" evidence="13">
    <location>
        <begin position="62"/>
        <end position="139"/>
    </location>
</feature>
<comment type="similarity">
    <text evidence="9">Belongs to the glycosyl hydrolase 89 family.</text>
</comment>
<dbReference type="InterPro" id="IPR036388">
    <property type="entry name" value="WH-like_DNA-bd_sf"/>
</dbReference>
<reference evidence="14" key="2">
    <citation type="submission" date="2021-08" db="EMBL/GenBank/DDBJ databases">
        <authorList>
            <person name="Eriksson T."/>
        </authorList>
    </citation>
    <scope>NUCLEOTIDE SEQUENCE</scope>
    <source>
        <strain evidence="14">Stoneville</strain>
        <tissue evidence="14">Whole head</tissue>
    </source>
</reference>
<dbReference type="InterPro" id="IPR024732">
    <property type="entry name" value="NAGLU_C"/>
</dbReference>
<evidence type="ECO:0000256" key="9">
    <source>
        <dbReference type="ARBA" id="ARBA00060996"/>
    </source>
</evidence>
<comment type="similarity">
    <text evidence="2">Belongs to the tigger transposable element derived protein family.</text>
</comment>
<feature type="region of interest" description="Disordered" evidence="12">
    <location>
        <begin position="534"/>
        <end position="554"/>
    </location>
</feature>
<dbReference type="Gene3D" id="3.30.379.10">
    <property type="entry name" value="Chitobiase/beta-hexosaminidase domain 2-like"/>
    <property type="match status" value="1"/>
</dbReference>
<evidence type="ECO:0000256" key="5">
    <source>
        <dbReference type="ARBA" id="ARBA00023125"/>
    </source>
</evidence>
<evidence type="ECO:0000256" key="4">
    <source>
        <dbReference type="ARBA" id="ARBA00022801"/>
    </source>
</evidence>
<dbReference type="Pfam" id="PF03221">
    <property type="entry name" value="HTH_Tnp_Tc5"/>
    <property type="match status" value="1"/>
</dbReference>
<dbReference type="InterPro" id="IPR004875">
    <property type="entry name" value="DDE_SF_endonuclease_dom"/>
</dbReference>
<gene>
    <name evidence="14" type="ORF">GEV33_014104</name>
</gene>
<protein>
    <recommendedName>
        <fullName evidence="11">Alpha-N-acetylglucosaminidase</fullName>
        <ecNumber evidence="10">3.2.1.50</ecNumber>
    </recommendedName>
</protein>